<dbReference type="InParanoid" id="A0A2R5GWN0"/>
<accession>A0A2R5GWN0</accession>
<dbReference type="AlphaFoldDB" id="A0A2R5GWN0"/>
<organism evidence="1 2">
    <name type="scientific">Hondaea fermentalgiana</name>
    <dbReference type="NCBI Taxonomy" id="2315210"/>
    <lineage>
        <taxon>Eukaryota</taxon>
        <taxon>Sar</taxon>
        <taxon>Stramenopiles</taxon>
        <taxon>Bigyra</taxon>
        <taxon>Labyrinthulomycetes</taxon>
        <taxon>Thraustochytrida</taxon>
        <taxon>Thraustochytriidae</taxon>
        <taxon>Hondaea</taxon>
    </lineage>
</organism>
<evidence type="ECO:0000313" key="1">
    <source>
        <dbReference type="EMBL" id="GBG35246.1"/>
    </source>
</evidence>
<sequence>PFAMYMTSQRGCAGEILAEIEERELAYLPPGQRYRAYVTSEEPVETLKQCLTKELTLDETKLYQDRYCKSSLTRLPSGVTLFKVSETVIRDYDHFTSLYDDEPDKWASTTFRKLYSAISRPPEPSAAS</sequence>
<reference evidence="1 2" key="1">
    <citation type="submission" date="2017-12" db="EMBL/GenBank/DDBJ databases">
        <title>Sequencing, de novo assembly and annotation of complete genome of a new Thraustochytrid species, strain FCC1311.</title>
        <authorList>
            <person name="Sedici K."/>
            <person name="Godart F."/>
            <person name="Aiese Cigliano R."/>
            <person name="Sanseverino W."/>
            <person name="Barakat M."/>
            <person name="Ortet P."/>
            <person name="Marechal E."/>
            <person name="Cagnac O."/>
            <person name="Amato A."/>
        </authorList>
    </citation>
    <scope>NUCLEOTIDE SEQUENCE [LARGE SCALE GENOMIC DNA]</scope>
</reference>
<gene>
    <name evidence="1" type="ORF">FCC1311_114692</name>
</gene>
<name>A0A2R5GWN0_9STRA</name>
<feature type="non-terminal residue" evidence="1">
    <location>
        <position position="1"/>
    </location>
</feature>
<protein>
    <submittedName>
        <fullName evidence="1">Uncharacterized protein</fullName>
    </submittedName>
</protein>
<comment type="caution">
    <text evidence="1">The sequence shown here is derived from an EMBL/GenBank/DDBJ whole genome shotgun (WGS) entry which is preliminary data.</text>
</comment>
<proteinExistence type="predicted"/>
<keyword evidence="2" id="KW-1185">Reference proteome</keyword>
<dbReference type="EMBL" id="BEYU01000532">
    <property type="protein sequence ID" value="GBG35246.1"/>
    <property type="molecule type" value="Genomic_DNA"/>
</dbReference>
<evidence type="ECO:0000313" key="2">
    <source>
        <dbReference type="Proteomes" id="UP000241890"/>
    </source>
</evidence>
<dbReference type="Proteomes" id="UP000241890">
    <property type="component" value="Unassembled WGS sequence"/>
</dbReference>